<evidence type="ECO:0000313" key="3">
    <source>
        <dbReference type="Proteomes" id="UP000601435"/>
    </source>
</evidence>
<evidence type="ECO:0000313" key="2">
    <source>
        <dbReference type="EMBL" id="CAE7864884.1"/>
    </source>
</evidence>
<accession>A0A813ADK0</accession>
<sequence>MKKTWFWTLAPRRSTGPSTISSQPSSSSKATSTASWQAFTQRLLNGTRICRSLGGVEKMHRYSAEGGSLSF</sequence>
<dbReference type="AlphaFoldDB" id="A0A813ADK0"/>
<protein>
    <submittedName>
        <fullName evidence="2">Uncharacterized protein</fullName>
    </submittedName>
</protein>
<gene>
    <name evidence="2" type="ORF">SNEC2469_LOCUS27603</name>
</gene>
<reference evidence="2" key="1">
    <citation type="submission" date="2021-02" db="EMBL/GenBank/DDBJ databases">
        <authorList>
            <person name="Dougan E. K."/>
            <person name="Rhodes N."/>
            <person name="Thang M."/>
            <person name="Chan C."/>
        </authorList>
    </citation>
    <scope>NUCLEOTIDE SEQUENCE</scope>
</reference>
<dbReference type="Proteomes" id="UP000601435">
    <property type="component" value="Unassembled WGS sequence"/>
</dbReference>
<name>A0A813ADK0_9DINO</name>
<comment type="caution">
    <text evidence="2">The sequence shown here is derived from an EMBL/GenBank/DDBJ whole genome shotgun (WGS) entry which is preliminary data.</text>
</comment>
<feature type="region of interest" description="Disordered" evidence="1">
    <location>
        <begin position="1"/>
        <end position="33"/>
    </location>
</feature>
<keyword evidence="3" id="KW-1185">Reference proteome</keyword>
<evidence type="ECO:0000256" key="1">
    <source>
        <dbReference type="SAM" id="MobiDB-lite"/>
    </source>
</evidence>
<dbReference type="EMBL" id="CAJNJA010058428">
    <property type="protein sequence ID" value="CAE7864884.1"/>
    <property type="molecule type" value="Genomic_DNA"/>
</dbReference>
<organism evidence="2 3">
    <name type="scientific">Symbiodinium necroappetens</name>
    <dbReference type="NCBI Taxonomy" id="1628268"/>
    <lineage>
        <taxon>Eukaryota</taxon>
        <taxon>Sar</taxon>
        <taxon>Alveolata</taxon>
        <taxon>Dinophyceae</taxon>
        <taxon>Suessiales</taxon>
        <taxon>Symbiodiniaceae</taxon>
        <taxon>Symbiodinium</taxon>
    </lineage>
</organism>
<proteinExistence type="predicted"/>
<feature type="compositionally biased region" description="Low complexity" evidence="1">
    <location>
        <begin position="14"/>
        <end position="33"/>
    </location>
</feature>